<reference evidence="6 7" key="1">
    <citation type="journal article" date="2012" name="New Phytol.">
        <title>Insight into trade-off between wood decay and parasitism from the genome of a fungal forest pathogen.</title>
        <authorList>
            <person name="Olson A."/>
            <person name="Aerts A."/>
            <person name="Asiegbu F."/>
            <person name="Belbahri L."/>
            <person name="Bouzid O."/>
            <person name="Broberg A."/>
            <person name="Canback B."/>
            <person name="Coutinho P.M."/>
            <person name="Cullen D."/>
            <person name="Dalman K."/>
            <person name="Deflorio G."/>
            <person name="van Diepen L.T."/>
            <person name="Dunand C."/>
            <person name="Duplessis S."/>
            <person name="Durling M."/>
            <person name="Gonthier P."/>
            <person name="Grimwood J."/>
            <person name="Fossdal C.G."/>
            <person name="Hansson D."/>
            <person name="Henrissat B."/>
            <person name="Hietala A."/>
            <person name="Himmelstrand K."/>
            <person name="Hoffmeister D."/>
            <person name="Hogberg N."/>
            <person name="James T.Y."/>
            <person name="Karlsson M."/>
            <person name="Kohler A."/>
            <person name="Kues U."/>
            <person name="Lee Y.H."/>
            <person name="Lin Y.C."/>
            <person name="Lind M."/>
            <person name="Lindquist E."/>
            <person name="Lombard V."/>
            <person name="Lucas S."/>
            <person name="Lunden K."/>
            <person name="Morin E."/>
            <person name="Murat C."/>
            <person name="Park J."/>
            <person name="Raffaello T."/>
            <person name="Rouze P."/>
            <person name="Salamov A."/>
            <person name="Schmutz J."/>
            <person name="Solheim H."/>
            <person name="Stahlberg J."/>
            <person name="Velez H."/>
            <person name="de Vries R.P."/>
            <person name="Wiebenga A."/>
            <person name="Woodward S."/>
            <person name="Yakovlev I."/>
            <person name="Garbelotto M."/>
            <person name="Martin F."/>
            <person name="Grigoriev I.V."/>
            <person name="Stenlid J."/>
        </authorList>
    </citation>
    <scope>NUCLEOTIDE SEQUENCE [LARGE SCALE GENOMIC DNA]</scope>
    <source>
        <strain evidence="6 7">TC 32-1</strain>
    </source>
</reference>
<feature type="region of interest" description="Disordered" evidence="3">
    <location>
        <begin position="159"/>
        <end position="182"/>
    </location>
</feature>
<dbReference type="EMBL" id="KI925464">
    <property type="protein sequence ID" value="ETW76419.1"/>
    <property type="molecule type" value="Genomic_DNA"/>
</dbReference>
<feature type="signal peptide" evidence="4">
    <location>
        <begin position="1"/>
        <end position="17"/>
    </location>
</feature>
<keyword evidence="2" id="KW-0469">Meiosis</keyword>
<dbReference type="InterPro" id="IPR005365">
    <property type="entry name" value="Npr3"/>
</dbReference>
<dbReference type="GeneID" id="20678756"/>
<name>W4JSI7_HETIT</name>
<feature type="compositionally biased region" description="Basic and acidic residues" evidence="3">
    <location>
        <begin position="546"/>
        <end position="573"/>
    </location>
</feature>
<dbReference type="PANTHER" id="PTHR13153:SF5">
    <property type="entry name" value="GATOR COMPLEX PROTEIN NPRL3"/>
    <property type="match status" value="1"/>
</dbReference>
<comment type="subcellular location">
    <subcellularLocation>
        <location evidence="2">Vacuole membrane</location>
        <topology evidence="2">Peripheral membrane protein</topology>
    </subcellularLocation>
</comment>
<dbReference type="RefSeq" id="XP_009551198.1">
    <property type="nucleotide sequence ID" value="XM_009552903.1"/>
</dbReference>
<dbReference type="STRING" id="747525.W4JSI7"/>
<evidence type="ECO:0000313" key="6">
    <source>
        <dbReference type="EMBL" id="ETW76419.1"/>
    </source>
</evidence>
<dbReference type="InterPro" id="IPR056603">
    <property type="entry name" value="HTH_NPRL3"/>
</dbReference>
<evidence type="ECO:0000256" key="4">
    <source>
        <dbReference type="SAM" id="SignalP"/>
    </source>
</evidence>
<dbReference type="GO" id="GO:0051321">
    <property type="term" value="P:meiotic cell cycle"/>
    <property type="evidence" value="ECO:0007669"/>
    <property type="project" value="UniProtKB-UniRule"/>
</dbReference>
<feature type="chain" id="PRO_5004843792" description="Nitrogen permease regulator 3" evidence="4">
    <location>
        <begin position="18"/>
        <end position="742"/>
    </location>
</feature>
<sequence>MAETLLAIALVTSSARGSSLICHWPPSPRASPRLARARPMLSTDAGHYDNPWRAANLSDIPGGRETVYGPLNIDTGDWDYVWKRPNTMRDRYEFDDTPEDTPLKGDYDDFLGYSSAFLASILCPQPALCHQKFELVVDDLCFIGHPVCSEPDNVWKFKPDKSKGDTRGRGSRKRRASGEDLASSVELDPHNAPVLAFQRSSWLQTFHLVFVLDLPDPSSSASGNIEKYFDVIYEQVAFTLTAVLFQEQVLSNFVEIECDALGLLKDDYTAKGMSFESYMEQALLVSSIAPAMKILYEAIKSHSLAHITIHNLPLELQLPPHLDSLLHSEDDFEAIEQAYHGDDSSQDRSSWARELGSAWRLPRLEPWKSLLLLDGPGKEWMDLDASLQASRVNEDDRMLADKLITFLKMADVTLSLADMGTLLDWDLESQVFPIVRWLVHHRRAKVVDVVHRGLKTVFTLPLKMETPILELSKEFRRAFSDPFIPPLPQLLSTISTSSSAQFYAAVVKSKEFLPAYHLVVQWLLKKDLLVTLHVWIRVVATPAVKERTRRMTKDKQSPKKKRGEASSPEKETMVQEDEQSESERDMDMIFDSPKWMPLSPKDAREATRYPSASQYIFPDDFSGPPVLEEGIETDEDIEPDAEETGDETGGEAGAEDTSEEDITVPTIIADPGRATYQENKWLEAMSEGKDAVVSQRFAQINRYFNGKCCDDEILYRAEISRKQLREVLHHYDEYLQIFLHPS</sequence>
<dbReference type="GO" id="GO:0038202">
    <property type="term" value="P:TORC1 signaling"/>
    <property type="evidence" value="ECO:0007669"/>
    <property type="project" value="TreeGrafter"/>
</dbReference>
<dbReference type="PANTHER" id="PTHR13153">
    <property type="entry name" value="CGTHBA PROTEIN -14 GENE PROTEIN"/>
    <property type="match status" value="1"/>
</dbReference>
<evidence type="ECO:0000256" key="1">
    <source>
        <dbReference type="ARBA" id="ARBA00010546"/>
    </source>
</evidence>
<dbReference type="GO" id="GO:0005774">
    <property type="term" value="C:vacuolar membrane"/>
    <property type="evidence" value="ECO:0007669"/>
    <property type="project" value="UniProtKB-SubCell"/>
</dbReference>
<dbReference type="GO" id="GO:1990130">
    <property type="term" value="C:GATOR1 complex"/>
    <property type="evidence" value="ECO:0007669"/>
    <property type="project" value="TreeGrafter"/>
</dbReference>
<comment type="function">
    <text evidence="2">Mediates inactivation of the TORC1 complex in response to amino acid starvation. Required for meiotic nuclear division.</text>
</comment>
<evidence type="ECO:0000313" key="7">
    <source>
        <dbReference type="Proteomes" id="UP000030671"/>
    </source>
</evidence>
<dbReference type="Pfam" id="PF24064">
    <property type="entry name" value="HTH_NPRL3"/>
    <property type="match status" value="1"/>
</dbReference>
<feature type="domain" description="GATOR1 complex protein NPRL3 C-terminal HTH" evidence="5">
    <location>
        <begin position="676"/>
        <end position="735"/>
    </location>
</feature>
<dbReference type="InParanoid" id="W4JSI7"/>
<evidence type="ECO:0000259" key="5">
    <source>
        <dbReference type="Pfam" id="PF24064"/>
    </source>
</evidence>
<evidence type="ECO:0000256" key="3">
    <source>
        <dbReference type="SAM" id="MobiDB-lite"/>
    </source>
</evidence>
<dbReference type="GO" id="GO:0034198">
    <property type="term" value="P:cellular response to amino acid starvation"/>
    <property type="evidence" value="ECO:0007669"/>
    <property type="project" value="TreeGrafter"/>
</dbReference>
<dbReference type="HOGENOM" id="CLU_021922_0_0_1"/>
<accession>W4JSI7</accession>
<dbReference type="GO" id="GO:1904262">
    <property type="term" value="P:negative regulation of TORC1 signaling"/>
    <property type="evidence" value="ECO:0007669"/>
    <property type="project" value="TreeGrafter"/>
</dbReference>
<evidence type="ECO:0000256" key="2">
    <source>
        <dbReference type="RuleBase" id="RU368069"/>
    </source>
</evidence>
<feature type="region of interest" description="Disordered" evidence="3">
    <location>
        <begin position="634"/>
        <end position="660"/>
    </location>
</feature>
<dbReference type="FunCoup" id="W4JSI7">
    <property type="interactions" value="105"/>
</dbReference>
<gene>
    <name evidence="6" type="ORF">HETIRDRAFT_65829</name>
</gene>
<dbReference type="AlphaFoldDB" id="W4JSI7"/>
<keyword evidence="2 4" id="KW-0732">Signal</keyword>
<dbReference type="GO" id="GO:0010508">
    <property type="term" value="P:positive regulation of autophagy"/>
    <property type="evidence" value="ECO:0007669"/>
    <property type="project" value="TreeGrafter"/>
</dbReference>
<organism evidence="6 7">
    <name type="scientific">Heterobasidion irregulare (strain TC 32-1)</name>
    <dbReference type="NCBI Taxonomy" id="747525"/>
    <lineage>
        <taxon>Eukaryota</taxon>
        <taxon>Fungi</taxon>
        <taxon>Dikarya</taxon>
        <taxon>Basidiomycota</taxon>
        <taxon>Agaricomycotina</taxon>
        <taxon>Agaricomycetes</taxon>
        <taxon>Russulales</taxon>
        <taxon>Bondarzewiaceae</taxon>
        <taxon>Heterobasidion</taxon>
        <taxon>Heterobasidion annosum species complex</taxon>
    </lineage>
</organism>
<protein>
    <recommendedName>
        <fullName evidence="2">Nitrogen permease regulator 3</fullName>
    </recommendedName>
    <alternativeName>
        <fullName evidence="2">Required for meiotic nuclear division protein 11</fullName>
    </alternativeName>
</protein>
<feature type="compositionally biased region" description="Basic and acidic residues" evidence="3">
    <location>
        <begin position="159"/>
        <end position="168"/>
    </location>
</feature>
<proteinExistence type="inferred from homology"/>
<keyword evidence="7" id="KW-1185">Reference proteome</keyword>
<dbReference type="Pfam" id="PF03666">
    <property type="entry name" value="NPR3"/>
    <property type="match status" value="1"/>
</dbReference>
<dbReference type="KEGG" id="hir:HETIRDRAFT_65829"/>
<dbReference type="Proteomes" id="UP000030671">
    <property type="component" value="Unassembled WGS sequence"/>
</dbReference>
<comment type="similarity">
    <text evidence="1 2">Belongs to the NPR3 family.</text>
</comment>
<feature type="region of interest" description="Disordered" evidence="3">
    <location>
        <begin position="546"/>
        <end position="585"/>
    </location>
</feature>
<dbReference type="OrthoDB" id="18648at2759"/>
<dbReference type="eggNOG" id="KOG3830">
    <property type="taxonomic scope" value="Eukaryota"/>
</dbReference>